<keyword evidence="3" id="KW-0731">Sigma factor</keyword>
<keyword evidence="2" id="KW-0805">Transcription regulation</keyword>
<feature type="domain" description="RNA polymerase sigma-70 region 4" evidence="7">
    <location>
        <begin position="140"/>
        <end position="187"/>
    </location>
</feature>
<feature type="domain" description="RNA polymerase sigma-70 region 2" evidence="6">
    <location>
        <begin position="37"/>
        <end position="105"/>
    </location>
</feature>
<proteinExistence type="inferred from homology"/>
<dbReference type="Proteomes" id="UP000521676">
    <property type="component" value="Unassembled WGS sequence"/>
</dbReference>
<dbReference type="RefSeq" id="WP_341468661.1">
    <property type="nucleotide sequence ID" value="NZ_CP128399.1"/>
</dbReference>
<reference evidence="8 10" key="1">
    <citation type="submission" date="2020-06" db="EMBL/GenBank/DDBJ databases">
        <title>Anoxygenic phototrophic Chloroflexota member uses a Type I reaction center.</title>
        <authorList>
            <person name="Tsuji J.M."/>
            <person name="Shaw N.A."/>
            <person name="Nagashima S."/>
            <person name="Venkiteswaran J."/>
            <person name="Schiff S.L."/>
            <person name="Hanada S."/>
            <person name="Tank M."/>
            <person name="Neufeld J.D."/>
        </authorList>
    </citation>
    <scope>NUCLEOTIDE SEQUENCE [LARGE SCALE GENOMIC DNA]</scope>
    <source>
        <strain evidence="8">L227-S17</strain>
    </source>
</reference>
<dbReference type="InterPro" id="IPR014284">
    <property type="entry name" value="RNA_pol_sigma-70_dom"/>
</dbReference>
<dbReference type="InterPro" id="IPR007630">
    <property type="entry name" value="RNA_pol_sigma70_r4"/>
</dbReference>
<gene>
    <name evidence="8" type="ORF">HXX08_03320</name>
    <name evidence="9" type="ORF">OZ401_000012</name>
</gene>
<evidence type="ECO:0000256" key="4">
    <source>
        <dbReference type="ARBA" id="ARBA00023125"/>
    </source>
</evidence>
<evidence type="ECO:0000313" key="11">
    <source>
        <dbReference type="Proteomes" id="UP001431572"/>
    </source>
</evidence>
<evidence type="ECO:0000256" key="2">
    <source>
        <dbReference type="ARBA" id="ARBA00023015"/>
    </source>
</evidence>
<dbReference type="EMBL" id="JACATZ010000001">
    <property type="protein sequence ID" value="NWJ44886.1"/>
    <property type="molecule type" value="Genomic_DNA"/>
</dbReference>
<reference evidence="9" key="2">
    <citation type="journal article" date="2024" name="Nature">
        <title>Anoxygenic phototroph of the Chloroflexota uses a type I reaction centre.</title>
        <authorList>
            <person name="Tsuji J.M."/>
            <person name="Shaw N.A."/>
            <person name="Nagashima S."/>
            <person name="Venkiteswaran J.J."/>
            <person name="Schiff S.L."/>
            <person name="Watanabe T."/>
            <person name="Fukui M."/>
            <person name="Hanada S."/>
            <person name="Tank M."/>
            <person name="Neufeld J.D."/>
        </authorList>
    </citation>
    <scope>NUCLEOTIDE SEQUENCE</scope>
    <source>
        <strain evidence="9">L227-S17</strain>
    </source>
</reference>
<dbReference type="CDD" id="cd06171">
    <property type="entry name" value="Sigma70_r4"/>
    <property type="match status" value="1"/>
</dbReference>
<evidence type="ECO:0000256" key="3">
    <source>
        <dbReference type="ARBA" id="ARBA00023082"/>
    </source>
</evidence>
<evidence type="ECO:0000256" key="1">
    <source>
        <dbReference type="ARBA" id="ARBA00010641"/>
    </source>
</evidence>
<dbReference type="NCBIfam" id="TIGR02937">
    <property type="entry name" value="sigma70-ECF"/>
    <property type="match status" value="1"/>
</dbReference>
<dbReference type="GO" id="GO:0016987">
    <property type="term" value="F:sigma factor activity"/>
    <property type="evidence" value="ECO:0007669"/>
    <property type="project" value="UniProtKB-KW"/>
</dbReference>
<sequence length="196" mass="22988">MFGRKAVENPQEFSVDSSIEESFNKGKTLSPDEFARFYDSYYPRLYRYFSYRTATREEAEDLVEAVFERIINKFHTFDSKRGSLDAWVFTIARHILANRHRYQSRHPELPLEYGLAIEIGSGLSELVVEQEEIQRLRRYLGRLNEREKELLALRYGAELPHRRIGELLGMSEGNVTVSLGRAVRKLRGFFEAEENE</sequence>
<dbReference type="InterPro" id="IPR036388">
    <property type="entry name" value="WH-like_DNA-bd_sf"/>
</dbReference>
<dbReference type="Gene3D" id="1.10.10.10">
    <property type="entry name" value="Winged helix-like DNA-binding domain superfamily/Winged helix DNA-binding domain"/>
    <property type="match status" value="1"/>
</dbReference>
<dbReference type="PANTHER" id="PTHR43133:SF57">
    <property type="entry name" value="RNA POLYMERASE SIGMA-70 FACTOR"/>
    <property type="match status" value="1"/>
</dbReference>
<evidence type="ECO:0000256" key="5">
    <source>
        <dbReference type="ARBA" id="ARBA00023163"/>
    </source>
</evidence>
<dbReference type="SUPFAM" id="SSF88659">
    <property type="entry name" value="Sigma3 and sigma4 domains of RNA polymerase sigma factors"/>
    <property type="match status" value="1"/>
</dbReference>
<dbReference type="Proteomes" id="UP001431572">
    <property type="component" value="Chromosome 1"/>
</dbReference>
<protein>
    <submittedName>
        <fullName evidence="8">Sigma-70 family RNA polymerase sigma factor</fullName>
    </submittedName>
</protein>
<accession>A0A8T7M1Z2</accession>
<keyword evidence="4" id="KW-0238">DNA-binding</keyword>
<dbReference type="AlphaFoldDB" id="A0A8T7M1Z2"/>
<dbReference type="InterPro" id="IPR013324">
    <property type="entry name" value="RNA_pol_sigma_r3/r4-like"/>
</dbReference>
<dbReference type="Gene3D" id="1.10.1740.10">
    <property type="match status" value="1"/>
</dbReference>
<dbReference type="Pfam" id="PF04545">
    <property type="entry name" value="Sigma70_r4"/>
    <property type="match status" value="1"/>
</dbReference>
<dbReference type="GO" id="GO:0006352">
    <property type="term" value="P:DNA-templated transcription initiation"/>
    <property type="evidence" value="ECO:0007669"/>
    <property type="project" value="InterPro"/>
</dbReference>
<dbReference type="EMBL" id="CP128399">
    <property type="protein sequence ID" value="WJW66768.1"/>
    <property type="molecule type" value="Genomic_DNA"/>
</dbReference>
<evidence type="ECO:0000259" key="6">
    <source>
        <dbReference type="Pfam" id="PF04542"/>
    </source>
</evidence>
<name>A0A8T7M1Z2_9CHLR</name>
<dbReference type="InterPro" id="IPR039425">
    <property type="entry name" value="RNA_pol_sigma-70-like"/>
</dbReference>
<evidence type="ECO:0000313" key="9">
    <source>
        <dbReference type="EMBL" id="WJW66768.1"/>
    </source>
</evidence>
<dbReference type="GO" id="GO:0003677">
    <property type="term" value="F:DNA binding"/>
    <property type="evidence" value="ECO:0007669"/>
    <property type="project" value="UniProtKB-KW"/>
</dbReference>
<keyword evidence="5" id="KW-0804">Transcription</keyword>
<dbReference type="InterPro" id="IPR007627">
    <property type="entry name" value="RNA_pol_sigma70_r2"/>
</dbReference>
<organism evidence="8 10">
    <name type="scientific">Candidatus Chlorohelix allophototropha</name>
    <dbReference type="NCBI Taxonomy" id="3003348"/>
    <lineage>
        <taxon>Bacteria</taxon>
        <taxon>Bacillati</taxon>
        <taxon>Chloroflexota</taxon>
        <taxon>Chloroflexia</taxon>
        <taxon>Candidatus Chloroheliales</taxon>
        <taxon>Candidatus Chloroheliaceae</taxon>
        <taxon>Candidatus Chlorohelix</taxon>
    </lineage>
</organism>
<evidence type="ECO:0000259" key="7">
    <source>
        <dbReference type="Pfam" id="PF04545"/>
    </source>
</evidence>
<dbReference type="SUPFAM" id="SSF88946">
    <property type="entry name" value="Sigma2 domain of RNA polymerase sigma factors"/>
    <property type="match status" value="1"/>
</dbReference>
<keyword evidence="11" id="KW-1185">Reference proteome</keyword>
<dbReference type="Pfam" id="PF04542">
    <property type="entry name" value="Sigma70_r2"/>
    <property type="match status" value="1"/>
</dbReference>
<comment type="similarity">
    <text evidence="1">Belongs to the sigma-70 factor family. ECF subfamily.</text>
</comment>
<evidence type="ECO:0000313" key="10">
    <source>
        <dbReference type="Proteomes" id="UP000521676"/>
    </source>
</evidence>
<evidence type="ECO:0000313" key="8">
    <source>
        <dbReference type="EMBL" id="NWJ44886.1"/>
    </source>
</evidence>
<dbReference type="PANTHER" id="PTHR43133">
    <property type="entry name" value="RNA POLYMERASE ECF-TYPE SIGMA FACTO"/>
    <property type="match status" value="1"/>
</dbReference>
<dbReference type="InterPro" id="IPR013325">
    <property type="entry name" value="RNA_pol_sigma_r2"/>
</dbReference>